<gene>
    <name evidence="4" type="ORF">C2G38_681307</name>
</gene>
<keyword evidence="2" id="KW-1133">Transmembrane helix</keyword>
<organism evidence="4 5">
    <name type="scientific">Gigaspora rosea</name>
    <dbReference type="NCBI Taxonomy" id="44941"/>
    <lineage>
        <taxon>Eukaryota</taxon>
        <taxon>Fungi</taxon>
        <taxon>Fungi incertae sedis</taxon>
        <taxon>Mucoromycota</taxon>
        <taxon>Glomeromycotina</taxon>
        <taxon>Glomeromycetes</taxon>
        <taxon>Diversisporales</taxon>
        <taxon>Gigasporaceae</taxon>
        <taxon>Gigaspora</taxon>
    </lineage>
</organism>
<comment type="caution">
    <text evidence="4">The sequence shown here is derived from an EMBL/GenBank/DDBJ whole genome shotgun (WGS) entry which is preliminary data.</text>
</comment>
<dbReference type="Proteomes" id="UP000266673">
    <property type="component" value="Unassembled WGS sequence"/>
</dbReference>
<feature type="domain" description="Brl1/Brr6" evidence="3">
    <location>
        <begin position="155"/>
        <end position="269"/>
    </location>
</feature>
<dbReference type="SMART" id="SM01042">
    <property type="entry name" value="Brr6_like_C_C"/>
    <property type="match status" value="1"/>
</dbReference>
<name>A0A397U6Q2_9GLOM</name>
<feature type="region of interest" description="Disordered" evidence="1">
    <location>
        <begin position="98"/>
        <end position="133"/>
    </location>
</feature>
<dbReference type="PANTHER" id="PTHR28136">
    <property type="entry name" value="NUCLEUS EXPORT PROTEIN BRR6"/>
    <property type="match status" value="1"/>
</dbReference>
<evidence type="ECO:0000313" key="4">
    <source>
        <dbReference type="EMBL" id="RIB04439.1"/>
    </source>
</evidence>
<dbReference type="AlphaFoldDB" id="A0A397U6Q2"/>
<dbReference type="Pfam" id="PF10104">
    <property type="entry name" value="Brr6_like_C_C"/>
    <property type="match status" value="1"/>
</dbReference>
<dbReference type="GO" id="GO:0055088">
    <property type="term" value="P:lipid homeostasis"/>
    <property type="evidence" value="ECO:0007669"/>
    <property type="project" value="InterPro"/>
</dbReference>
<dbReference type="GO" id="GO:0006998">
    <property type="term" value="P:nuclear envelope organization"/>
    <property type="evidence" value="ECO:0007669"/>
    <property type="project" value="InterPro"/>
</dbReference>
<dbReference type="OrthoDB" id="5961at2759"/>
<dbReference type="InterPro" id="IPR040202">
    <property type="entry name" value="Brl1/Brr6"/>
</dbReference>
<reference evidence="4 5" key="1">
    <citation type="submission" date="2018-06" db="EMBL/GenBank/DDBJ databases">
        <title>Comparative genomics reveals the genomic features of Rhizophagus irregularis, R. cerebriforme, R. diaphanum and Gigaspora rosea, and their symbiotic lifestyle signature.</title>
        <authorList>
            <person name="Morin E."/>
            <person name="San Clemente H."/>
            <person name="Chen E.C.H."/>
            <person name="De La Providencia I."/>
            <person name="Hainaut M."/>
            <person name="Kuo A."/>
            <person name="Kohler A."/>
            <person name="Murat C."/>
            <person name="Tang N."/>
            <person name="Roy S."/>
            <person name="Loubradou J."/>
            <person name="Henrissat B."/>
            <person name="Grigoriev I.V."/>
            <person name="Corradi N."/>
            <person name="Roux C."/>
            <person name="Martin F.M."/>
        </authorList>
    </citation>
    <scope>NUCLEOTIDE SEQUENCE [LARGE SCALE GENOMIC DNA]</scope>
    <source>
        <strain evidence="4 5">DAOM 194757</strain>
    </source>
</reference>
<dbReference type="PANTHER" id="PTHR28136:SF1">
    <property type="entry name" value="NUCLEUS EXPORT PROTEIN BRL1"/>
    <property type="match status" value="1"/>
</dbReference>
<sequence>MDIKSETGPKNALKPYGRGFRQKKRSLTSVTTNSSSDIDVNANFGFGPPFLFSLPEPIDDHWKLKSELTLRDMGARPVSTHALRRILERRKIHNFFDSTQKKSMKRNMKERTGETDETSDDEDSKSVCSKTRSKKKSNNDLVHNISRLLDLGPRIFLVILLYKFVEFLWTIQQAVDVKVDEYSQEMLKSISECSKNYLENRCAPGDRVPALESACTQWEKCMNRDPTVFARAKISAEAFGEIINNLMEQFSYKTMLFMVGIVLAIFLSRALIELFKTRFLNNFPPQTPNTHPGIHSMPSSPTPITPMQVHSVSPIQHRMSPSTSIENPVASQHSNVGVYYVVTPTR</sequence>
<evidence type="ECO:0000259" key="3">
    <source>
        <dbReference type="SMART" id="SM01042"/>
    </source>
</evidence>
<dbReference type="GO" id="GO:0031965">
    <property type="term" value="C:nuclear membrane"/>
    <property type="evidence" value="ECO:0007669"/>
    <property type="project" value="InterPro"/>
</dbReference>
<accession>A0A397U6Q2</accession>
<dbReference type="InterPro" id="IPR018767">
    <property type="entry name" value="Brl1/Brr6_dom"/>
</dbReference>
<keyword evidence="5" id="KW-1185">Reference proteome</keyword>
<keyword evidence="2" id="KW-0472">Membrane</keyword>
<protein>
    <submittedName>
        <fullName evidence="4">Di-sulfide bridge nucleocytoplasmic transport domain-containing protein</fullName>
    </submittedName>
</protein>
<evidence type="ECO:0000256" key="1">
    <source>
        <dbReference type="SAM" id="MobiDB-lite"/>
    </source>
</evidence>
<feature type="region of interest" description="Disordered" evidence="1">
    <location>
        <begin position="1"/>
        <end position="34"/>
    </location>
</feature>
<evidence type="ECO:0000313" key="5">
    <source>
        <dbReference type="Proteomes" id="UP000266673"/>
    </source>
</evidence>
<dbReference type="EMBL" id="QKWP01002181">
    <property type="protein sequence ID" value="RIB04439.1"/>
    <property type="molecule type" value="Genomic_DNA"/>
</dbReference>
<evidence type="ECO:0000256" key="2">
    <source>
        <dbReference type="SAM" id="Phobius"/>
    </source>
</evidence>
<keyword evidence="2" id="KW-0812">Transmembrane</keyword>
<feature type="transmembrane region" description="Helical" evidence="2">
    <location>
        <begin position="254"/>
        <end position="272"/>
    </location>
</feature>
<proteinExistence type="predicted"/>